<keyword evidence="1" id="KW-0472">Membrane</keyword>
<keyword evidence="1" id="KW-0812">Transmembrane</keyword>
<dbReference type="InterPro" id="IPR045283">
    <property type="entry name" value="AT3G44326-like"/>
</dbReference>
<gene>
    <name evidence="2" type="ORF">QVD17_35137</name>
</gene>
<dbReference type="Proteomes" id="UP001229421">
    <property type="component" value="Unassembled WGS sequence"/>
</dbReference>
<dbReference type="SUPFAM" id="SSF81383">
    <property type="entry name" value="F-box domain"/>
    <property type="match status" value="1"/>
</dbReference>
<organism evidence="2 3">
    <name type="scientific">Tagetes erecta</name>
    <name type="common">African marigold</name>
    <dbReference type="NCBI Taxonomy" id="13708"/>
    <lineage>
        <taxon>Eukaryota</taxon>
        <taxon>Viridiplantae</taxon>
        <taxon>Streptophyta</taxon>
        <taxon>Embryophyta</taxon>
        <taxon>Tracheophyta</taxon>
        <taxon>Spermatophyta</taxon>
        <taxon>Magnoliopsida</taxon>
        <taxon>eudicotyledons</taxon>
        <taxon>Gunneridae</taxon>
        <taxon>Pentapetalae</taxon>
        <taxon>asterids</taxon>
        <taxon>campanulids</taxon>
        <taxon>Asterales</taxon>
        <taxon>Asteraceae</taxon>
        <taxon>Asteroideae</taxon>
        <taxon>Heliantheae alliance</taxon>
        <taxon>Tageteae</taxon>
        <taxon>Tagetes</taxon>
    </lineage>
</organism>
<reference evidence="2" key="1">
    <citation type="journal article" date="2023" name="bioRxiv">
        <title>Improved chromosome-level genome assembly for marigold (Tagetes erecta).</title>
        <authorList>
            <person name="Jiang F."/>
            <person name="Yuan L."/>
            <person name="Wang S."/>
            <person name="Wang H."/>
            <person name="Xu D."/>
            <person name="Wang A."/>
            <person name="Fan W."/>
        </authorList>
    </citation>
    <scope>NUCLEOTIDE SEQUENCE</scope>
    <source>
        <strain evidence="2">WSJ</strain>
        <tissue evidence="2">Leaf</tissue>
    </source>
</reference>
<proteinExistence type="predicted"/>
<keyword evidence="1" id="KW-1133">Transmembrane helix</keyword>
<accession>A0AAD8K5B2</accession>
<evidence type="ECO:0008006" key="4">
    <source>
        <dbReference type="Google" id="ProtNLM"/>
    </source>
</evidence>
<dbReference type="Gene3D" id="1.20.1280.50">
    <property type="match status" value="1"/>
</dbReference>
<dbReference type="EMBL" id="JAUHHV010000009">
    <property type="protein sequence ID" value="KAK1413365.1"/>
    <property type="molecule type" value="Genomic_DNA"/>
</dbReference>
<dbReference type="InterPro" id="IPR036047">
    <property type="entry name" value="F-box-like_dom_sf"/>
</dbReference>
<evidence type="ECO:0000256" key="1">
    <source>
        <dbReference type="SAM" id="Phobius"/>
    </source>
</evidence>
<dbReference type="PANTHER" id="PTHR33736">
    <property type="entry name" value="F-BOX PROTEIN-RELATED"/>
    <property type="match status" value="1"/>
</dbReference>
<sequence length="323" mass="36776">MDMITHLHQHIIQSHILTKLDGRSLVVAGCSSSHLQSLCSDHNLWSNICSSNWPSTKHPLVTNTIVNFTSGHRSFFSDVFPSPSHHLTTTTTSLPTSHIISSIDLRYQNHIVFSKVVSTYTGPNDSFQSSPFRIDLLEPKELVQTELKVSSHDDHAMQMSLEKHMTLSWIMIDPIQNRAVNVSSLKPVSVQRNWLTDELELTFAIVMVVNDHEYVKCNVEVVCGVNGDGFDQLYVSVMSMTVQDINGKCLNGKDSMVILQGLMAVERRRCNGDGDGEKERYGEYLQRRKQKREEMEMRERRLDLVRVVCGVTFLMTFWSLALY</sequence>
<evidence type="ECO:0000313" key="2">
    <source>
        <dbReference type="EMBL" id="KAK1413365.1"/>
    </source>
</evidence>
<dbReference type="AlphaFoldDB" id="A0AAD8K5B2"/>
<evidence type="ECO:0000313" key="3">
    <source>
        <dbReference type="Proteomes" id="UP001229421"/>
    </source>
</evidence>
<keyword evidence="3" id="KW-1185">Reference proteome</keyword>
<dbReference type="PANTHER" id="PTHR33736:SF18">
    <property type="entry name" value="F-BOX DOMAIN-CONTAINING PROTEIN"/>
    <property type="match status" value="1"/>
</dbReference>
<comment type="caution">
    <text evidence="2">The sequence shown here is derived from an EMBL/GenBank/DDBJ whole genome shotgun (WGS) entry which is preliminary data.</text>
</comment>
<name>A0AAD8K5B2_TARER</name>
<feature type="transmembrane region" description="Helical" evidence="1">
    <location>
        <begin position="304"/>
        <end position="321"/>
    </location>
</feature>
<protein>
    <recommendedName>
        <fullName evidence="4">F-box protein</fullName>
    </recommendedName>
</protein>